<dbReference type="PROSITE" id="PS50089">
    <property type="entry name" value="ZF_RING_2"/>
    <property type="match status" value="1"/>
</dbReference>
<dbReference type="SMART" id="SM00238">
    <property type="entry name" value="BIR"/>
    <property type="match status" value="2"/>
</dbReference>
<accession>A0A9C7BLN9</accession>
<dbReference type="Gene3D" id="1.10.533.10">
    <property type="entry name" value="Death Domain, Fas"/>
    <property type="match status" value="1"/>
</dbReference>
<dbReference type="Gene3D" id="1.10.1170.10">
    <property type="entry name" value="Inhibitor Of Apoptosis Protein (2mihbC-IAP-1), Chain A"/>
    <property type="match status" value="3"/>
</dbReference>
<keyword evidence="1" id="KW-0862">Zinc</keyword>
<dbReference type="CDD" id="cd00022">
    <property type="entry name" value="BIR"/>
    <property type="match status" value="1"/>
</dbReference>
<protein>
    <submittedName>
        <fullName evidence="3">Baculoviral IAP repeat-containing protein</fullName>
    </submittedName>
</protein>
<organism evidence="3">
    <name type="scientific">Litopenaeus vannamei majanivirus Nimav-1_LVa</name>
    <dbReference type="NCBI Taxonomy" id="2984273"/>
    <lineage>
        <taxon>Viruses</taxon>
        <taxon>Viruses incertae sedis</taxon>
        <taxon>Naldaviricetes</taxon>
        <taxon>Nimaviridae</taxon>
    </lineage>
</organism>
<evidence type="ECO:0000256" key="1">
    <source>
        <dbReference type="PROSITE-ProRule" id="PRU00175"/>
    </source>
</evidence>
<proteinExistence type="predicted"/>
<dbReference type="SUPFAM" id="SSF57924">
    <property type="entry name" value="Inhibitor of apoptosis (IAP) repeat"/>
    <property type="match status" value="2"/>
</dbReference>
<sequence length="443" mass="51958">MEKENSEGCSFTQESSKSRIYKAFKSLDLVFEATRLQTFIDWPLEKPNPSELATDGFIYTRTKDYCTCVFCWQLIQIEINDNPRQKHERIAPFCPFIRDQPVGNVPINQNTCGTIVTKSYPECDRLGVFIKRCPPKRKDYMLIEKRLKSFDVNKWPDDLTQTREDLVDAGLSDHVRCFHCGNGLRNWESGDIPWNEHARWYPHCHYVNIRKGQEFIEKIQRENPPLQYQQPDEQQIELLINEYDIFRVVLKYMKSEFDMRDEEYNYRFLRDIIIDRFKRTGMWTYDRIDTMILDVKESITPQISKSHSCTEYTGMICPVTATQVSLTSGGEYTDIGGVKIVNSAVQKMITTKAATKTTILSTNKTERQDNTITSQWTNHTRDELENELEQMRNSITCKLCMVYKISVMFTPCAHMVTCHYCALNIERCPVCTKMIEYICKPYM</sequence>
<dbReference type="EMBL" id="LC738872">
    <property type="protein sequence ID" value="BDT62101.1"/>
    <property type="molecule type" value="Genomic_DNA"/>
</dbReference>
<dbReference type="GO" id="GO:0051726">
    <property type="term" value="P:regulation of cell cycle"/>
    <property type="evidence" value="ECO:0007669"/>
    <property type="project" value="TreeGrafter"/>
</dbReference>
<dbReference type="InterPro" id="IPR050784">
    <property type="entry name" value="IAP"/>
</dbReference>
<dbReference type="PANTHER" id="PTHR10044">
    <property type="entry name" value="INHIBITOR OF APOPTOSIS"/>
    <property type="match status" value="1"/>
</dbReference>
<dbReference type="PROSITE" id="PS50143">
    <property type="entry name" value="BIR_REPEAT_2"/>
    <property type="match status" value="2"/>
</dbReference>
<dbReference type="InterPro" id="IPR001370">
    <property type="entry name" value="BIR_rpt"/>
</dbReference>
<evidence type="ECO:0000259" key="2">
    <source>
        <dbReference type="PROSITE" id="PS50089"/>
    </source>
</evidence>
<dbReference type="Pfam" id="PF00653">
    <property type="entry name" value="BIR"/>
    <property type="match status" value="2"/>
</dbReference>
<keyword evidence="1" id="KW-0479">Metal-binding</keyword>
<dbReference type="PANTHER" id="PTHR10044:SF139">
    <property type="entry name" value="DEATH-ASSOCIATED INHIBITOR OF APOPTOSIS 2"/>
    <property type="match status" value="1"/>
</dbReference>
<dbReference type="InterPro" id="IPR011029">
    <property type="entry name" value="DEATH-like_dom_sf"/>
</dbReference>
<evidence type="ECO:0000313" key="3">
    <source>
        <dbReference type="EMBL" id="BDT62101.1"/>
    </source>
</evidence>
<feature type="domain" description="RING-type" evidence="2">
    <location>
        <begin position="397"/>
        <end position="432"/>
    </location>
</feature>
<name>A0A9C7BLN9_9VIRU</name>
<dbReference type="Pfam" id="PF13920">
    <property type="entry name" value="zf-C3HC4_3"/>
    <property type="match status" value="1"/>
</dbReference>
<keyword evidence="1" id="KW-0863">Zinc-finger</keyword>
<dbReference type="InterPro" id="IPR001841">
    <property type="entry name" value="Znf_RING"/>
</dbReference>
<dbReference type="GO" id="GO:0008270">
    <property type="term" value="F:zinc ion binding"/>
    <property type="evidence" value="ECO:0007669"/>
    <property type="project" value="UniProtKB-KW"/>
</dbReference>
<reference evidence="3" key="1">
    <citation type="submission" date="2022-10" db="EMBL/GenBank/DDBJ databases">
        <title>Genome sequences of endogenous nimaviruses in decapod crustaceans.</title>
        <authorList>
            <person name="Kawato S."/>
            <person name="Nozaki R."/>
            <person name="Kondo H."/>
            <person name="Hirono I."/>
        </authorList>
    </citation>
    <scope>NUCLEOTIDE SEQUENCE</scope>
    <source>
        <strain evidence="3">Lva-Nima_1</strain>
    </source>
</reference>